<dbReference type="GO" id="GO:0016787">
    <property type="term" value="F:hydrolase activity"/>
    <property type="evidence" value="ECO:0007669"/>
    <property type="project" value="UniProtKB-KW"/>
</dbReference>
<evidence type="ECO:0000256" key="8">
    <source>
        <dbReference type="ARBA" id="ARBA00023299"/>
    </source>
</evidence>
<sequence length="216" mass="24439">MMMICLDVEGVLLPELWLCIAEATGISDLKRTTRDEPDFDALMRDRIAILRHHGIRYRDLLPIINAQSPLPGAAEFLASLRQRFQVSLVSDSFYEFLMPLSPKLGYPTIFCHHLQVSDEGWIVEWQARLRDQKPKVVNAFKQQGFLVVAAGDSYNDLGMLQAADAGFFIHAPDRVTSQHPERRRCHSHTELFEAIDAFAARHSTQALLQVRANAVA</sequence>
<evidence type="ECO:0000256" key="3">
    <source>
        <dbReference type="ARBA" id="ARBA00012640"/>
    </source>
</evidence>
<evidence type="ECO:0000256" key="7">
    <source>
        <dbReference type="ARBA" id="ARBA00022842"/>
    </source>
</evidence>
<dbReference type="Gene3D" id="3.90.1470.10">
    <property type="entry name" value="thrh gene product, domain 2"/>
    <property type="match status" value="1"/>
</dbReference>
<dbReference type="PANTHER" id="PTHR43344:SF2">
    <property type="entry name" value="PHOSPHOSERINE PHOSPHATASE"/>
    <property type="match status" value="1"/>
</dbReference>
<comment type="catalytic activity">
    <reaction evidence="10">
        <text>O-phospho-D-serine + H2O = D-serine + phosphate</text>
        <dbReference type="Rhea" id="RHEA:24873"/>
        <dbReference type="ChEBI" id="CHEBI:15377"/>
        <dbReference type="ChEBI" id="CHEBI:35247"/>
        <dbReference type="ChEBI" id="CHEBI:43474"/>
        <dbReference type="ChEBI" id="CHEBI:58680"/>
        <dbReference type="EC" id="3.1.3.3"/>
    </reaction>
</comment>
<dbReference type="Proteomes" id="UP001596045">
    <property type="component" value="Unassembled WGS sequence"/>
</dbReference>
<dbReference type="Pfam" id="PF00702">
    <property type="entry name" value="Hydrolase"/>
    <property type="match status" value="1"/>
</dbReference>
<dbReference type="SUPFAM" id="SSF56784">
    <property type="entry name" value="HAD-like"/>
    <property type="match status" value="1"/>
</dbReference>
<evidence type="ECO:0000313" key="12">
    <source>
        <dbReference type="Proteomes" id="UP001596045"/>
    </source>
</evidence>
<keyword evidence="6 11" id="KW-0378">Hydrolase</keyword>
<evidence type="ECO:0000256" key="10">
    <source>
        <dbReference type="ARBA" id="ARBA00048523"/>
    </source>
</evidence>
<protein>
    <recommendedName>
        <fullName evidence="3">phosphoserine phosphatase</fullName>
        <ecNumber evidence="3">3.1.3.3</ecNumber>
    </recommendedName>
</protein>
<dbReference type="PANTHER" id="PTHR43344">
    <property type="entry name" value="PHOSPHOSERINE PHOSPHATASE"/>
    <property type="match status" value="1"/>
</dbReference>
<dbReference type="InterPro" id="IPR023214">
    <property type="entry name" value="HAD_sf"/>
</dbReference>
<evidence type="ECO:0000256" key="6">
    <source>
        <dbReference type="ARBA" id="ARBA00022801"/>
    </source>
</evidence>
<keyword evidence="8" id="KW-0718">Serine biosynthesis</keyword>
<keyword evidence="4" id="KW-0028">Amino-acid biosynthesis</keyword>
<comment type="catalytic activity">
    <reaction evidence="9">
        <text>O-phospho-L-serine + H2O = L-serine + phosphate</text>
        <dbReference type="Rhea" id="RHEA:21208"/>
        <dbReference type="ChEBI" id="CHEBI:15377"/>
        <dbReference type="ChEBI" id="CHEBI:33384"/>
        <dbReference type="ChEBI" id="CHEBI:43474"/>
        <dbReference type="ChEBI" id="CHEBI:57524"/>
        <dbReference type="EC" id="3.1.3.3"/>
    </reaction>
</comment>
<evidence type="ECO:0000256" key="4">
    <source>
        <dbReference type="ARBA" id="ARBA00022605"/>
    </source>
</evidence>
<keyword evidence="12" id="KW-1185">Reference proteome</keyword>
<dbReference type="EMBL" id="JBHSMT010000012">
    <property type="protein sequence ID" value="MFC5473751.1"/>
    <property type="molecule type" value="Genomic_DNA"/>
</dbReference>
<evidence type="ECO:0000256" key="9">
    <source>
        <dbReference type="ARBA" id="ARBA00048138"/>
    </source>
</evidence>
<dbReference type="EC" id="3.1.3.3" evidence="3"/>
<organism evidence="11 12">
    <name type="scientific">Paraherbaspirillum soli</name>
    <dbReference type="NCBI Taxonomy" id="631222"/>
    <lineage>
        <taxon>Bacteria</taxon>
        <taxon>Pseudomonadati</taxon>
        <taxon>Pseudomonadota</taxon>
        <taxon>Betaproteobacteria</taxon>
        <taxon>Burkholderiales</taxon>
        <taxon>Oxalobacteraceae</taxon>
        <taxon>Paraherbaspirillum</taxon>
    </lineage>
</organism>
<comment type="pathway">
    <text evidence="2">Amino-acid biosynthesis; L-serine biosynthesis; L-serine from 3-phospho-D-glycerate: step 3/3.</text>
</comment>
<dbReference type="RefSeq" id="WP_378996517.1">
    <property type="nucleotide sequence ID" value="NZ_JBHSMT010000012.1"/>
</dbReference>
<dbReference type="NCBIfam" id="NF010109">
    <property type="entry name" value="PRK13582.1"/>
    <property type="match status" value="1"/>
</dbReference>
<evidence type="ECO:0000256" key="2">
    <source>
        <dbReference type="ARBA" id="ARBA00005135"/>
    </source>
</evidence>
<gene>
    <name evidence="11" type="primary">thrH</name>
    <name evidence="11" type="ORF">ACFPM8_07245</name>
</gene>
<reference evidence="12" key="1">
    <citation type="journal article" date="2019" name="Int. J. Syst. Evol. Microbiol.">
        <title>The Global Catalogue of Microorganisms (GCM) 10K type strain sequencing project: providing services to taxonomists for standard genome sequencing and annotation.</title>
        <authorList>
            <consortium name="The Broad Institute Genomics Platform"/>
            <consortium name="The Broad Institute Genome Sequencing Center for Infectious Disease"/>
            <person name="Wu L."/>
            <person name="Ma J."/>
        </authorList>
    </citation>
    <scope>NUCLEOTIDE SEQUENCE [LARGE SCALE GENOMIC DNA]</scope>
    <source>
        <strain evidence="12">JCM 17066</strain>
    </source>
</reference>
<comment type="caution">
    <text evidence="11">The sequence shown here is derived from an EMBL/GenBank/DDBJ whole genome shotgun (WGS) entry which is preliminary data.</text>
</comment>
<proteinExistence type="predicted"/>
<name>A0ABW0M9X0_9BURK</name>
<evidence type="ECO:0000313" key="11">
    <source>
        <dbReference type="EMBL" id="MFC5473751.1"/>
    </source>
</evidence>
<keyword evidence="5" id="KW-0479">Metal-binding</keyword>
<comment type="cofactor">
    <cofactor evidence="1">
        <name>Mg(2+)</name>
        <dbReference type="ChEBI" id="CHEBI:18420"/>
    </cofactor>
</comment>
<dbReference type="InterPro" id="IPR036412">
    <property type="entry name" value="HAD-like_sf"/>
</dbReference>
<evidence type="ECO:0000256" key="5">
    <source>
        <dbReference type="ARBA" id="ARBA00022723"/>
    </source>
</evidence>
<dbReference type="InterPro" id="IPR050582">
    <property type="entry name" value="HAD-like_SerB"/>
</dbReference>
<keyword evidence="7" id="KW-0460">Magnesium</keyword>
<evidence type="ECO:0000256" key="1">
    <source>
        <dbReference type="ARBA" id="ARBA00001946"/>
    </source>
</evidence>
<accession>A0ABW0M9X0</accession>
<dbReference type="Gene3D" id="3.40.50.1000">
    <property type="entry name" value="HAD superfamily/HAD-like"/>
    <property type="match status" value="1"/>
</dbReference>